<evidence type="ECO:0000259" key="1">
    <source>
        <dbReference type="Pfam" id="PF01844"/>
    </source>
</evidence>
<organism evidence="2 3">
    <name type="scientific">Methylorubrum populi</name>
    <dbReference type="NCBI Taxonomy" id="223967"/>
    <lineage>
        <taxon>Bacteria</taxon>
        <taxon>Pseudomonadati</taxon>
        <taxon>Pseudomonadota</taxon>
        <taxon>Alphaproteobacteria</taxon>
        <taxon>Hyphomicrobiales</taxon>
        <taxon>Methylobacteriaceae</taxon>
        <taxon>Methylorubrum</taxon>
    </lineage>
</organism>
<gene>
    <name evidence="2" type="ORF">MPPM_1924</name>
</gene>
<dbReference type="InterPro" id="IPR002711">
    <property type="entry name" value="HNH"/>
</dbReference>
<reference evidence="2 3" key="1">
    <citation type="journal article" date="2016" name="Genome Announc.">
        <title>Complete Genome Sequence of Methylobacterium populi P-1M, Isolated from Pink-Pigmented Household Biofilm.</title>
        <authorList>
            <person name="Morohoshi T."/>
            <person name="Ikeda T."/>
        </authorList>
    </citation>
    <scope>NUCLEOTIDE SEQUENCE [LARGE SCALE GENOMIC DNA]</scope>
    <source>
        <strain evidence="2 3">P-1M</strain>
    </source>
</reference>
<feature type="domain" description="HNH" evidence="1">
    <location>
        <begin position="184"/>
        <end position="241"/>
    </location>
</feature>
<dbReference type="GO" id="GO:0003676">
    <property type="term" value="F:nucleic acid binding"/>
    <property type="evidence" value="ECO:0007669"/>
    <property type="project" value="InterPro"/>
</dbReference>
<name>A0A160PC84_9HYPH</name>
<proteinExistence type="predicted"/>
<dbReference type="CDD" id="cd00085">
    <property type="entry name" value="HNHc"/>
    <property type="match status" value="1"/>
</dbReference>
<evidence type="ECO:0000313" key="3">
    <source>
        <dbReference type="Proteomes" id="UP000218288"/>
    </source>
</evidence>
<sequence length="263" mass="28684">MARDFVFVWQPNDGFPKADVDGLLARFAADGPFIEDWRCATGQTRPGDNAYVFGQGAAHRCIFAVGTVAGPLKPRQPNVAYRYLPVRIEMIADPDAGGLIDAAAIRTLGDGALKSIRRSGVSLAAPIARGLDRLLASRPILEPAVVDPVAEVLVSETPEMRLHRRLERNPAAARAAKSWHGCRCQACGFDFEQAYGDLGSDFIEVHHLKPLASLPRDQTTLLNVVTDFAVLCANCHRMIHRLPDPSDLAALRRIVTYQAGHQT</sequence>
<dbReference type="GO" id="GO:0008270">
    <property type="term" value="F:zinc ion binding"/>
    <property type="evidence" value="ECO:0007669"/>
    <property type="project" value="InterPro"/>
</dbReference>
<dbReference type="AlphaFoldDB" id="A0A160PC84"/>
<dbReference type="RefSeq" id="WP_197705069.1">
    <property type="nucleotide sequence ID" value="NZ_AP014809.1"/>
</dbReference>
<dbReference type="Pfam" id="PF01844">
    <property type="entry name" value="HNH"/>
    <property type="match status" value="1"/>
</dbReference>
<dbReference type="GO" id="GO:0004519">
    <property type="term" value="F:endonuclease activity"/>
    <property type="evidence" value="ECO:0007669"/>
    <property type="project" value="InterPro"/>
</dbReference>
<dbReference type="EMBL" id="AP014809">
    <property type="protein sequence ID" value="BAU90529.1"/>
    <property type="molecule type" value="Genomic_DNA"/>
</dbReference>
<evidence type="ECO:0000313" key="2">
    <source>
        <dbReference type="EMBL" id="BAU90529.1"/>
    </source>
</evidence>
<dbReference type="Proteomes" id="UP000218288">
    <property type="component" value="Chromosome"/>
</dbReference>
<accession>A0A160PC84</accession>
<protein>
    <submittedName>
        <fullName evidence="2">ATPase</fullName>
    </submittedName>
</protein>
<dbReference type="InterPro" id="IPR003615">
    <property type="entry name" value="HNH_nuc"/>
</dbReference>